<dbReference type="Pfam" id="PF13393">
    <property type="entry name" value="tRNA-synt_His"/>
    <property type="match status" value="1"/>
</dbReference>
<dbReference type="SUPFAM" id="SSF55681">
    <property type="entry name" value="Class II aaRS and biotin synthetases"/>
    <property type="match status" value="1"/>
</dbReference>
<name>A0ABN1GKG8_9ACTN</name>
<organism evidence="12 13">
    <name type="scientific">Sporichthya brevicatena</name>
    <dbReference type="NCBI Taxonomy" id="171442"/>
    <lineage>
        <taxon>Bacteria</taxon>
        <taxon>Bacillati</taxon>
        <taxon>Actinomycetota</taxon>
        <taxon>Actinomycetes</taxon>
        <taxon>Sporichthyales</taxon>
        <taxon>Sporichthyaceae</taxon>
        <taxon>Sporichthya</taxon>
    </lineage>
</organism>
<dbReference type="EMBL" id="BAAAHE010000010">
    <property type="protein sequence ID" value="GAA0613053.1"/>
    <property type="molecule type" value="Genomic_DNA"/>
</dbReference>
<dbReference type="Proteomes" id="UP001500957">
    <property type="component" value="Unassembled WGS sequence"/>
</dbReference>
<evidence type="ECO:0000256" key="5">
    <source>
        <dbReference type="ARBA" id="ARBA00022741"/>
    </source>
</evidence>
<sequence length="440" mass="47995">MSSDRIVKPAAISGFPEWLPQIRLVEQQWLDRIRATYERYGFCSVETPSVEALEVLMAKGETSQEVYTLNRLQGGDANDARLGLHFDLTVPLARYVAQHFNDLVFPFKRYQIQRVWRGERPQEGRFREFTQCDIDVINVDSVPLSFDAELPRIIHEVLTDLSIGGFTLGINNRKVLQGFYEGIGIGDPIGVIRIADKLAKIGPDGVAKLLVDELSLTDTQVKAVLDLAQVRGGAEVVDEIARLGSGGALLDEGLAELSFVMRELADLPAGSVVADLSIARGLDYYTGTVYEGTLTDAPGFGSICSGGRYDNLAGSFIRRDLPGIGMSIGLTRIFAKLVGDGTITGGPLSPAQVLVVVPSDDRRGEAIATAATLRSRGIKVETYHAADKLKKQLTYGSRKQIPYIWFPPFEDGKPHEVKDMASGDQRPADPATWTPTSAEA</sequence>
<dbReference type="PANTHER" id="PTHR11476:SF7">
    <property type="entry name" value="HISTIDINE--TRNA LIGASE"/>
    <property type="match status" value="1"/>
</dbReference>
<dbReference type="Gene3D" id="3.40.50.800">
    <property type="entry name" value="Anticodon-binding domain"/>
    <property type="match status" value="1"/>
</dbReference>
<dbReference type="PANTHER" id="PTHR11476">
    <property type="entry name" value="HISTIDYL-TRNA SYNTHETASE"/>
    <property type="match status" value="1"/>
</dbReference>
<feature type="domain" description="Aminoacyl-transfer RNA synthetases class-II family profile" evidence="11">
    <location>
        <begin position="38"/>
        <end position="358"/>
    </location>
</feature>
<evidence type="ECO:0000256" key="1">
    <source>
        <dbReference type="ARBA" id="ARBA00008226"/>
    </source>
</evidence>
<reference evidence="12 13" key="1">
    <citation type="journal article" date="2019" name="Int. J. Syst. Evol. Microbiol.">
        <title>The Global Catalogue of Microorganisms (GCM) 10K type strain sequencing project: providing services to taxonomists for standard genome sequencing and annotation.</title>
        <authorList>
            <consortium name="The Broad Institute Genomics Platform"/>
            <consortium name="The Broad Institute Genome Sequencing Center for Infectious Disease"/>
            <person name="Wu L."/>
            <person name="Ma J."/>
        </authorList>
    </citation>
    <scope>NUCLEOTIDE SEQUENCE [LARGE SCALE GENOMIC DNA]</scope>
    <source>
        <strain evidence="12 13">JCM 10671</strain>
    </source>
</reference>
<dbReference type="InterPro" id="IPR015807">
    <property type="entry name" value="His-tRNA-ligase"/>
</dbReference>
<keyword evidence="12" id="KW-0436">Ligase</keyword>
<protein>
    <recommendedName>
        <fullName evidence="4 9">Histidine--tRNA ligase</fullName>
        <ecNumber evidence="3 9">6.1.1.21</ecNumber>
    </recommendedName>
</protein>
<dbReference type="CDD" id="cd00773">
    <property type="entry name" value="HisRS-like_core"/>
    <property type="match status" value="1"/>
</dbReference>
<proteinExistence type="inferred from homology"/>
<evidence type="ECO:0000256" key="9">
    <source>
        <dbReference type="NCBIfam" id="TIGR00442"/>
    </source>
</evidence>
<evidence type="ECO:0000313" key="13">
    <source>
        <dbReference type="Proteomes" id="UP001500957"/>
    </source>
</evidence>
<dbReference type="InterPro" id="IPR004516">
    <property type="entry name" value="HisRS/HisZ"/>
</dbReference>
<dbReference type="PROSITE" id="PS50862">
    <property type="entry name" value="AA_TRNA_LIGASE_II"/>
    <property type="match status" value="1"/>
</dbReference>
<feature type="region of interest" description="Disordered" evidence="10">
    <location>
        <begin position="414"/>
        <end position="440"/>
    </location>
</feature>
<dbReference type="NCBIfam" id="TIGR00442">
    <property type="entry name" value="hisS"/>
    <property type="match status" value="1"/>
</dbReference>
<evidence type="ECO:0000256" key="6">
    <source>
        <dbReference type="ARBA" id="ARBA00022840"/>
    </source>
</evidence>
<dbReference type="InterPro" id="IPR041715">
    <property type="entry name" value="HisRS-like_core"/>
</dbReference>
<evidence type="ECO:0000256" key="10">
    <source>
        <dbReference type="SAM" id="MobiDB-lite"/>
    </source>
</evidence>
<comment type="similarity">
    <text evidence="1">Belongs to the class-II aminoacyl-tRNA synthetase family.</text>
</comment>
<keyword evidence="5" id="KW-0547">Nucleotide-binding</keyword>
<dbReference type="GO" id="GO:0016874">
    <property type="term" value="F:ligase activity"/>
    <property type="evidence" value="ECO:0007669"/>
    <property type="project" value="UniProtKB-KW"/>
</dbReference>
<keyword evidence="7" id="KW-0648">Protein biosynthesis</keyword>
<dbReference type="Gene3D" id="3.30.930.10">
    <property type="entry name" value="Bira Bifunctional Protein, Domain 2"/>
    <property type="match status" value="1"/>
</dbReference>
<comment type="caution">
    <text evidence="12">The sequence shown here is derived from an EMBL/GenBank/DDBJ whole genome shotgun (WGS) entry which is preliminary data.</text>
</comment>
<keyword evidence="6" id="KW-0067">ATP-binding</keyword>
<dbReference type="SUPFAM" id="SSF52954">
    <property type="entry name" value="Class II aaRS ABD-related"/>
    <property type="match status" value="1"/>
</dbReference>
<evidence type="ECO:0000313" key="12">
    <source>
        <dbReference type="EMBL" id="GAA0613053.1"/>
    </source>
</evidence>
<dbReference type="RefSeq" id="WP_344602984.1">
    <property type="nucleotide sequence ID" value="NZ_BAAAHE010000010.1"/>
</dbReference>
<evidence type="ECO:0000256" key="8">
    <source>
        <dbReference type="ARBA" id="ARBA00047639"/>
    </source>
</evidence>
<evidence type="ECO:0000256" key="2">
    <source>
        <dbReference type="ARBA" id="ARBA00011738"/>
    </source>
</evidence>
<accession>A0ABN1GKG8</accession>
<dbReference type="PIRSF" id="PIRSF001549">
    <property type="entry name" value="His-tRNA_synth"/>
    <property type="match status" value="1"/>
</dbReference>
<evidence type="ECO:0000256" key="7">
    <source>
        <dbReference type="ARBA" id="ARBA00022917"/>
    </source>
</evidence>
<dbReference type="InterPro" id="IPR036621">
    <property type="entry name" value="Anticodon-bd_dom_sf"/>
</dbReference>
<comment type="catalytic activity">
    <reaction evidence="8">
        <text>tRNA(His) + L-histidine + ATP = L-histidyl-tRNA(His) + AMP + diphosphate + H(+)</text>
        <dbReference type="Rhea" id="RHEA:17313"/>
        <dbReference type="Rhea" id="RHEA-COMP:9665"/>
        <dbReference type="Rhea" id="RHEA-COMP:9689"/>
        <dbReference type="ChEBI" id="CHEBI:15378"/>
        <dbReference type="ChEBI" id="CHEBI:30616"/>
        <dbReference type="ChEBI" id="CHEBI:33019"/>
        <dbReference type="ChEBI" id="CHEBI:57595"/>
        <dbReference type="ChEBI" id="CHEBI:78442"/>
        <dbReference type="ChEBI" id="CHEBI:78527"/>
        <dbReference type="ChEBI" id="CHEBI:456215"/>
        <dbReference type="EC" id="6.1.1.21"/>
    </reaction>
</comment>
<evidence type="ECO:0000256" key="3">
    <source>
        <dbReference type="ARBA" id="ARBA00012815"/>
    </source>
</evidence>
<gene>
    <name evidence="12" type="primary">hisS</name>
    <name evidence="12" type="ORF">GCM10009547_13680</name>
</gene>
<evidence type="ECO:0000256" key="4">
    <source>
        <dbReference type="ARBA" id="ARBA00017399"/>
    </source>
</evidence>
<keyword evidence="13" id="KW-1185">Reference proteome</keyword>
<comment type="subunit">
    <text evidence="2">Homodimer.</text>
</comment>
<dbReference type="InterPro" id="IPR045864">
    <property type="entry name" value="aa-tRNA-synth_II/BPL/LPL"/>
</dbReference>
<evidence type="ECO:0000259" key="11">
    <source>
        <dbReference type="PROSITE" id="PS50862"/>
    </source>
</evidence>
<dbReference type="EC" id="6.1.1.21" evidence="3 9"/>
<dbReference type="InterPro" id="IPR006195">
    <property type="entry name" value="aa-tRNA-synth_II"/>
</dbReference>